<dbReference type="Proteomes" id="UP001597285">
    <property type="component" value="Unassembled WGS sequence"/>
</dbReference>
<sequence length="68" mass="7930">MIKFGDWVEINCDFPFESPHYKNGSKCLVIEVDKTDLELPYCLLKEGRKETVWASENDVFKVTEEDAE</sequence>
<name>A0ABW4NN31_9LACT</name>
<keyword evidence="2" id="KW-1185">Reference proteome</keyword>
<organism evidence="1 2">
    <name type="scientific">Carnobacterium antarcticum</name>
    <dbReference type="NCBI Taxonomy" id="2126436"/>
    <lineage>
        <taxon>Bacteria</taxon>
        <taxon>Bacillati</taxon>
        <taxon>Bacillota</taxon>
        <taxon>Bacilli</taxon>
        <taxon>Lactobacillales</taxon>
        <taxon>Carnobacteriaceae</taxon>
        <taxon>Carnobacterium</taxon>
    </lineage>
</organism>
<dbReference type="RefSeq" id="WP_058918413.1">
    <property type="nucleotide sequence ID" value="NZ_JBHSQC010000025.1"/>
</dbReference>
<comment type="caution">
    <text evidence="1">The sequence shown here is derived from an EMBL/GenBank/DDBJ whole genome shotgun (WGS) entry which is preliminary data.</text>
</comment>
<proteinExistence type="predicted"/>
<dbReference type="EMBL" id="JBHUFF010000013">
    <property type="protein sequence ID" value="MFD1799390.1"/>
    <property type="molecule type" value="Genomic_DNA"/>
</dbReference>
<evidence type="ECO:0000313" key="1">
    <source>
        <dbReference type="EMBL" id="MFD1799390.1"/>
    </source>
</evidence>
<reference evidence="2" key="1">
    <citation type="journal article" date="2019" name="Int. J. Syst. Evol. Microbiol.">
        <title>The Global Catalogue of Microorganisms (GCM) 10K type strain sequencing project: providing services to taxonomists for standard genome sequencing and annotation.</title>
        <authorList>
            <consortium name="The Broad Institute Genomics Platform"/>
            <consortium name="The Broad Institute Genome Sequencing Center for Infectious Disease"/>
            <person name="Wu L."/>
            <person name="Ma J."/>
        </authorList>
    </citation>
    <scope>NUCLEOTIDE SEQUENCE [LARGE SCALE GENOMIC DNA]</scope>
    <source>
        <strain evidence="2">KCTC 42143</strain>
    </source>
</reference>
<evidence type="ECO:0008006" key="3">
    <source>
        <dbReference type="Google" id="ProtNLM"/>
    </source>
</evidence>
<evidence type="ECO:0000313" key="2">
    <source>
        <dbReference type="Proteomes" id="UP001597285"/>
    </source>
</evidence>
<gene>
    <name evidence="1" type="ORF">ACFSBK_05940</name>
</gene>
<accession>A0ABW4NN31</accession>
<protein>
    <recommendedName>
        <fullName evidence="3">Phage protein</fullName>
    </recommendedName>
</protein>